<accession>A0ABS3RY86</accession>
<dbReference type="SUPFAM" id="SSF53335">
    <property type="entry name" value="S-adenosyl-L-methionine-dependent methyltransferases"/>
    <property type="match status" value="1"/>
</dbReference>
<dbReference type="PROSITE" id="PS51194">
    <property type="entry name" value="HELICASE_CTER"/>
    <property type="match status" value="1"/>
</dbReference>
<sequence length="1616" mass="178655">MSLELARACAEALETIKDLDGEPSVAQLDKLRGWAGWGPLAPALEKRADGSWAELGKRVKGLLNRSEEIHATMATATAFYTVEPVARAMWSLMMKLGFDGDRILDPGCGTMVHADTMPPGVDARFTGVEMDPVTAAIAQILHPGHTVINAPLQQAALRLGGFHAAMGNVPFAKVTIEDPTWPADAGFTPTLHNYFIWRAIQAVAPGGLICLITSRFTMDAETEAHREFFARDASFIGAIRFPTKMFAAAGTDVVCDLLVLRRHTGDETPEQLAERRDAWLKSRARRDLVTDPSYKPTWTNLYWDENPHMVLGEIRDRAAAQFGHSIEVVPPDGAAPAALLERSVNALAEDAHRLGLLYSPDTDPGMPDAEMLAAMPREGAHTLHPDGTVTRIEDGKPAKVRASAELKQLILLRDAALELFDAEGDSSTPDEQIRPLREHCRSLYTQYVTAFGPLNRSAIRNGKPDPETALPTIVRVAPSLGGIRIDPDWPTLSAIEAWDDDTETARPAAILLRRVNKPVNRKTSTDSPAEAVALCQDELGRFDLTRAADLLGCQTLTEAAERLSGLVWQDPATLEWVAGDEYLSGDVRVKLAQAEQAAAGDPHRWGGNVAALREVQPDDLGPAEIMVKLGAPWLPTDDIALFIRELLGLKEQYAPTVRHEPFTATWEVKPARGTRDIAAAYSVWGTRRYDAFELISQALNSAAPAVYDKKTVKDPKTGDRKEVRVRNDEETQLADSKRSAIQDRFVQWLWSDPARTDRLVDTYNRLYNAVRLRVWDGSGFTFPGMVGLNPYAHQRDFIARIIGTKNAATLCGYGVGAGKTLIMVAAAMKMRELGLVRKPVVIVPNHLLEQVAGDARRLYPGARVLMVTKKDLTRDRRMAFAAKVAANDWDVIVMTHTQFMALPVSPQVEAEYLEQKIFEYETAMNAAEAADEESRAVKRMGKAIIQLKERHRALMRARRDGGLYFDKLGIDFLFVDEAHFFKNLAAPTSMEGFSMPGSKRAEDLHMKVEWLRAHTHDGRCAALFTGTPITNSLAEAYTLLRYLNPELLHAKKLDSFDAFAGWCVVYETQIEVSPDGSGFRMYRRPRRFQNVPELRLLLGENADIRSRKKLGLKGPKVRRIVEEVVPPSELAAIVESLVRRADAIRSGGVKPDEDNMLAVCTEGRLAALDVRLVGVRPSGPGKAEAVAKNVGKVYRDNRNQLYPSIDDDGTLWMDRPGSFQLVFCDMGTPGADKGTQMYGWMKTAMVAAGVPADEIRYIHEATSDLERKQLFAACRDGRISVLIASTEKAGTGVNVQHRLAAIHHVDFTWRPDEMEQRDGRGDRPGNHNDTLLIFLYPAIGSFDPYMLQGLERKMRMIDQLTDGDPSVREIIDVPSEQEQQYALLKAVSTGQERVMELEQLRSDLVRLRMLETGWSREQTRLRNDAARLHGNASDAERNAAHLAAIAEAAGDPVLKLFNRTIADADQVAEYVGDVARDVVADKTDKETGTWRGIRVKIRYSYCDLNPAPGFALAAPDRYMAPVVFPPVKNGHRPSRQKKLLAAIEQAIAGAAAGADAERQRADYLRQQAEELAPLMGHKFEQQAELDRVTAAFERLEAEIEAEATQAVAKKALPVAA</sequence>
<dbReference type="PANTHER" id="PTHR41313">
    <property type="entry name" value="ADENINE-SPECIFIC METHYLTRANSFERASE"/>
    <property type="match status" value="1"/>
</dbReference>
<dbReference type="InterPro" id="IPR038718">
    <property type="entry name" value="SNF2-like_sf"/>
</dbReference>
<dbReference type="PANTHER" id="PTHR41313:SF1">
    <property type="entry name" value="DNA METHYLASE ADENINE-SPECIFIC DOMAIN-CONTAINING PROTEIN"/>
    <property type="match status" value="1"/>
</dbReference>
<dbReference type="InterPro" id="IPR014001">
    <property type="entry name" value="Helicase_ATP-bd"/>
</dbReference>
<proteinExistence type="predicted"/>
<reference evidence="3 4" key="1">
    <citation type="submission" date="2021-03" db="EMBL/GenBank/DDBJ databases">
        <title>Actinomadura violae sp. nov., isolated from lichen in Thailand.</title>
        <authorList>
            <person name="Kanchanasin P."/>
            <person name="Saeng-In P."/>
            <person name="Phongsopitanun W."/>
            <person name="Yuki M."/>
            <person name="Kudo T."/>
            <person name="Ohkuma M."/>
            <person name="Tanasupawat S."/>
        </authorList>
    </citation>
    <scope>NUCLEOTIDE SEQUENCE [LARGE SCALE GENOMIC DNA]</scope>
    <source>
        <strain evidence="3 4">LCR2-06</strain>
    </source>
</reference>
<dbReference type="Gene3D" id="3.40.50.150">
    <property type="entry name" value="Vaccinia Virus protein VP39"/>
    <property type="match status" value="1"/>
</dbReference>
<keyword evidence="1" id="KW-0175">Coiled coil</keyword>
<dbReference type="SMART" id="SM00487">
    <property type="entry name" value="DEXDc"/>
    <property type="match status" value="1"/>
</dbReference>
<dbReference type="SUPFAM" id="SSF52540">
    <property type="entry name" value="P-loop containing nucleoside triphosphate hydrolases"/>
    <property type="match status" value="2"/>
</dbReference>
<protein>
    <recommendedName>
        <fullName evidence="2">Helicase C-terminal domain-containing protein</fullName>
    </recommendedName>
</protein>
<gene>
    <name evidence="3" type="ORF">J4709_29535</name>
</gene>
<dbReference type="EMBL" id="JAGEPF010000018">
    <property type="protein sequence ID" value="MBO2461720.1"/>
    <property type="molecule type" value="Genomic_DNA"/>
</dbReference>
<keyword evidence="4" id="KW-1185">Reference proteome</keyword>
<feature type="domain" description="Helicase C-terminal" evidence="2">
    <location>
        <begin position="1197"/>
        <end position="1371"/>
    </location>
</feature>
<dbReference type="InterPro" id="IPR052933">
    <property type="entry name" value="DNA_Protect_Modify"/>
</dbReference>
<evidence type="ECO:0000313" key="4">
    <source>
        <dbReference type="Proteomes" id="UP000680206"/>
    </source>
</evidence>
<evidence type="ECO:0000313" key="3">
    <source>
        <dbReference type="EMBL" id="MBO2461720.1"/>
    </source>
</evidence>
<evidence type="ECO:0000256" key="1">
    <source>
        <dbReference type="SAM" id="Coils"/>
    </source>
</evidence>
<evidence type="ECO:0000259" key="2">
    <source>
        <dbReference type="PROSITE" id="PS51194"/>
    </source>
</evidence>
<dbReference type="InterPro" id="IPR029063">
    <property type="entry name" value="SAM-dependent_MTases_sf"/>
</dbReference>
<organism evidence="3 4">
    <name type="scientific">Actinomadura violacea</name>
    <dbReference type="NCBI Taxonomy" id="2819934"/>
    <lineage>
        <taxon>Bacteria</taxon>
        <taxon>Bacillati</taxon>
        <taxon>Actinomycetota</taxon>
        <taxon>Actinomycetes</taxon>
        <taxon>Streptosporangiales</taxon>
        <taxon>Thermomonosporaceae</taxon>
        <taxon>Actinomadura</taxon>
    </lineage>
</organism>
<dbReference type="Proteomes" id="UP000680206">
    <property type="component" value="Unassembled WGS sequence"/>
</dbReference>
<dbReference type="Gene3D" id="3.40.50.300">
    <property type="entry name" value="P-loop containing nucleotide triphosphate hydrolases"/>
    <property type="match status" value="2"/>
</dbReference>
<name>A0ABS3RY86_9ACTN</name>
<dbReference type="InterPro" id="IPR001650">
    <property type="entry name" value="Helicase_C-like"/>
</dbReference>
<dbReference type="Pfam" id="PF00271">
    <property type="entry name" value="Helicase_C"/>
    <property type="match status" value="1"/>
</dbReference>
<dbReference type="InterPro" id="IPR027417">
    <property type="entry name" value="P-loop_NTPase"/>
</dbReference>
<comment type="caution">
    <text evidence="3">The sequence shown here is derived from an EMBL/GenBank/DDBJ whole genome shotgun (WGS) entry which is preliminary data.</text>
</comment>
<dbReference type="RefSeq" id="WP_208245206.1">
    <property type="nucleotide sequence ID" value="NZ_JAGEPF010000018.1"/>
</dbReference>
<feature type="coiled-coil region" evidence="1">
    <location>
        <begin position="1578"/>
        <end position="1605"/>
    </location>
</feature>
<dbReference type="Gene3D" id="3.40.50.10810">
    <property type="entry name" value="Tandem AAA-ATPase domain"/>
    <property type="match status" value="1"/>
</dbReference>
<dbReference type="CDD" id="cd02440">
    <property type="entry name" value="AdoMet_MTases"/>
    <property type="match status" value="1"/>
</dbReference>